<accession>I1IS70</accession>
<proteinExistence type="inferred from homology"/>
<dbReference type="Proteomes" id="UP000008810">
    <property type="component" value="Chromosome 4"/>
</dbReference>
<comment type="catalytic activity">
    <reaction evidence="15">
        <text>(R)-4'-phosphopantetheine + H2O = (R)-pantetheine + phosphate</text>
        <dbReference type="Rhea" id="RHEA:68328"/>
        <dbReference type="ChEBI" id="CHEBI:15377"/>
        <dbReference type="ChEBI" id="CHEBI:16753"/>
        <dbReference type="ChEBI" id="CHEBI:43474"/>
        <dbReference type="ChEBI" id="CHEBI:61723"/>
    </reaction>
    <physiologicalReaction direction="left-to-right" evidence="15">
        <dbReference type="Rhea" id="RHEA:68329"/>
    </physiologicalReaction>
</comment>
<dbReference type="eggNOG" id="KOG4584">
    <property type="taxonomic scope" value="Eukaryota"/>
</dbReference>
<evidence type="ECO:0000256" key="10">
    <source>
        <dbReference type="ARBA" id="ARBA00022777"/>
    </source>
</evidence>
<comment type="catalytic activity">
    <reaction evidence="17">
        <text>(R)-4'-phosphopantothenate + H2O = (R)-pantothenate + phosphate</text>
        <dbReference type="Rhea" id="RHEA:68332"/>
        <dbReference type="ChEBI" id="CHEBI:10986"/>
        <dbReference type="ChEBI" id="CHEBI:15377"/>
        <dbReference type="ChEBI" id="CHEBI:29032"/>
        <dbReference type="ChEBI" id="CHEBI:43474"/>
    </reaction>
    <physiologicalReaction direction="left-to-right" evidence="17">
        <dbReference type="Rhea" id="RHEA:68333"/>
    </physiologicalReaction>
</comment>
<evidence type="ECO:0000313" key="27">
    <source>
        <dbReference type="Proteomes" id="UP000008810"/>
    </source>
</evidence>
<evidence type="ECO:0000256" key="11">
    <source>
        <dbReference type="ARBA" id="ARBA00022801"/>
    </source>
</evidence>
<dbReference type="SUPFAM" id="SSF111321">
    <property type="entry name" value="AF1104-like"/>
    <property type="match status" value="1"/>
</dbReference>
<evidence type="ECO:0000256" key="12">
    <source>
        <dbReference type="ARBA" id="ARBA00022840"/>
    </source>
</evidence>
<comment type="cofactor">
    <cofactor evidence="2">
        <name>Ni(2+)</name>
        <dbReference type="ChEBI" id="CHEBI:49786"/>
    </cofactor>
</comment>
<keyword evidence="9 22" id="KW-0547">Nucleotide-binding</keyword>
<dbReference type="PANTHER" id="PTHR12280:SF20">
    <property type="entry name" value="4'-PHOSPHOPANTETHEINE PHOSPHATASE"/>
    <property type="match status" value="1"/>
</dbReference>
<evidence type="ECO:0000256" key="18">
    <source>
        <dbReference type="ARBA" id="ARBA00051980"/>
    </source>
</evidence>
<comment type="function">
    <text evidence="19">Catalyzes the phosphorylation of pantothenate the first step in CoA biosynthesis. May play a role in the physiological regulation of the intracellular CoA concentration. Functionally redudant with PANK1. The phosphatase activity shows preference for normal or oxidatively damaged intermediates of 4'-phosphopantetheine, which provides strong indirect evidence that the phosphatase activity pre-empts damage in the CoA pathway. Hydrolyzing excess 4'-phosphopantetheine could constitute a directed overflow mechanism to prevent its oxidation to the S-sulfonate, sulfonate, or other forms. Hydrolyzing 4'-phosphopantetheine sulfonate or S-sulfonate would forestall their conversion to inactive forms of CoA and acyl carrier protein.</text>
</comment>
<dbReference type="FunFam" id="1.20.1700.10:FF:000002">
    <property type="entry name" value="Pantothenate kinase 2"/>
    <property type="match status" value="1"/>
</dbReference>
<dbReference type="HOGENOM" id="CLU_012496_0_0_1"/>
<dbReference type="InterPro" id="IPR002791">
    <property type="entry name" value="ARMT1-like_metal-bd"/>
</dbReference>
<comment type="pathway">
    <text evidence="3 22">Cofactor biosynthesis; coenzyme A biosynthesis; CoA from (R)-pantothenate: step 1/5.</text>
</comment>
<dbReference type="GO" id="GO:0016787">
    <property type="term" value="F:hydrolase activity"/>
    <property type="evidence" value="ECO:0007669"/>
    <property type="project" value="UniProtKB-KW"/>
</dbReference>
<dbReference type="InterPro" id="IPR015844">
    <property type="entry name" value="PanK_long"/>
</dbReference>
<evidence type="ECO:0000313" key="25">
    <source>
        <dbReference type="EMBL" id="KQJ91190.1"/>
    </source>
</evidence>
<dbReference type="Pfam" id="PF01937">
    <property type="entry name" value="ARMT1-like_dom"/>
    <property type="match status" value="1"/>
</dbReference>
<evidence type="ECO:0000256" key="22">
    <source>
        <dbReference type="PIRNR" id="PIRNR036939"/>
    </source>
</evidence>
<evidence type="ECO:0000256" key="9">
    <source>
        <dbReference type="ARBA" id="ARBA00022741"/>
    </source>
</evidence>
<dbReference type="GO" id="GO:0046872">
    <property type="term" value="F:metal ion binding"/>
    <property type="evidence" value="ECO:0007669"/>
    <property type="project" value="UniProtKB-KW"/>
</dbReference>
<comment type="similarity">
    <text evidence="4">In the N-terminal section; belongs to the type II pantothenate kinase family.</text>
</comment>
<dbReference type="UniPathway" id="UPA00241">
    <property type="reaction ID" value="UER00352"/>
</dbReference>
<reference evidence="25" key="2">
    <citation type="submission" date="2017-06" db="EMBL/GenBank/DDBJ databases">
        <title>WGS assembly of Brachypodium distachyon.</title>
        <authorList>
            <consortium name="The International Brachypodium Initiative"/>
            <person name="Lucas S."/>
            <person name="Harmon-Smith M."/>
            <person name="Lail K."/>
            <person name="Tice H."/>
            <person name="Grimwood J."/>
            <person name="Bruce D."/>
            <person name="Barry K."/>
            <person name="Shu S."/>
            <person name="Lindquist E."/>
            <person name="Wang M."/>
            <person name="Pitluck S."/>
            <person name="Vogel J.P."/>
            <person name="Garvin D.F."/>
            <person name="Mockler T.C."/>
            <person name="Schmutz J."/>
            <person name="Rokhsar D."/>
            <person name="Bevan M.W."/>
        </authorList>
    </citation>
    <scope>NUCLEOTIDE SEQUENCE</scope>
    <source>
        <strain evidence="25">Bd21</strain>
    </source>
</reference>
<keyword evidence="7 22" id="KW-0808">Transferase</keyword>
<dbReference type="FunFam" id="3.30.420.40:FF:000273">
    <property type="entry name" value="Pantothenate kinase 2"/>
    <property type="match status" value="1"/>
</dbReference>
<dbReference type="EC" id="2.7.1.33" evidence="5 22"/>
<keyword evidence="11" id="KW-0378">Hydrolase</keyword>
<evidence type="ECO:0000256" key="19">
    <source>
        <dbReference type="ARBA" id="ARBA00058977"/>
    </source>
</evidence>
<keyword evidence="12 22" id="KW-0067">ATP-binding</keyword>
<dbReference type="InterPro" id="IPR036075">
    <property type="entry name" value="ARMT-1-like_metal-bd_sf"/>
</dbReference>
<evidence type="ECO:0000256" key="1">
    <source>
        <dbReference type="ARBA" id="ARBA00001936"/>
    </source>
</evidence>
<comment type="similarity">
    <text evidence="20">In the C-terminal section; belongs to the damage-control phosphatase family. Phosphopantetheine phosphatase II subfamily.</text>
</comment>
<dbReference type="SUPFAM" id="SSF53067">
    <property type="entry name" value="Actin-like ATPase domain"/>
    <property type="match status" value="2"/>
</dbReference>
<dbReference type="eggNOG" id="KOG2201">
    <property type="taxonomic scope" value="Eukaryota"/>
</dbReference>
<comment type="catalytic activity">
    <reaction evidence="16">
        <text>(R)-4'-phosphopantetheine sulfonate + H2O = (R)-pantetheine sulfonate + phosphate</text>
        <dbReference type="Rhea" id="RHEA:68336"/>
        <dbReference type="ChEBI" id="CHEBI:15377"/>
        <dbReference type="ChEBI" id="CHEBI:43474"/>
        <dbReference type="ChEBI" id="CHEBI:177300"/>
        <dbReference type="ChEBI" id="CHEBI:177301"/>
    </reaction>
    <physiologicalReaction direction="left-to-right" evidence="16">
        <dbReference type="Rhea" id="RHEA:68337"/>
    </physiologicalReaction>
</comment>
<evidence type="ECO:0000256" key="20">
    <source>
        <dbReference type="ARBA" id="ARBA00061149"/>
    </source>
</evidence>
<keyword evidence="14" id="KW-0464">Manganese</keyword>
<organism evidence="25">
    <name type="scientific">Brachypodium distachyon</name>
    <name type="common">Purple false brome</name>
    <name type="synonym">Trachynia distachya</name>
    <dbReference type="NCBI Taxonomy" id="15368"/>
    <lineage>
        <taxon>Eukaryota</taxon>
        <taxon>Viridiplantae</taxon>
        <taxon>Streptophyta</taxon>
        <taxon>Embryophyta</taxon>
        <taxon>Tracheophyta</taxon>
        <taxon>Spermatophyta</taxon>
        <taxon>Magnoliopsida</taxon>
        <taxon>Liliopsida</taxon>
        <taxon>Poales</taxon>
        <taxon>Poaceae</taxon>
        <taxon>BOP clade</taxon>
        <taxon>Pooideae</taxon>
        <taxon>Stipodae</taxon>
        <taxon>Brachypodieae</taxon>
        <taxon>Brachypodium</taxon>
    </lineage>
</organism>
<dbReference type="InterPro" id="IPR035073">
    <property type="entry name" value="At2g17340_3_helix_bundle"/>
</dbReference>
<dbReference type="InterPro" id="IPR004567">
    <property type="entry name" value="Type_II_PanK"/>
</dbReference>
<evidence type="ECO:0000256" key="15">
    <source>
        <dbReference type="ARBA" id="ARBA00029312"/>
    </source>
</evidence>
<feature type="domain" description="Damage-control phosphatase ARMT1-like metal-binding" evidence="24">
    <location>
        <begin position="562"/>
        <end position="881"/>
    </location>
</feature>
<keyword evidence="13 22" id="KW-0173">Coenzyme A biosynthesis</keyword>
<evidence type="ECO:0000256" key="7">
    <source>
        <dbReference type="ARBA" id="ARBA00022679"/>
    </source>
</evidence>
<name>I1IS70_BRADI</name>
<dbReference type="EMBL" id="CM000883">
    <property type="protein sequence ID" value="KQJ91190.1"/>
    <property type="molecule type" value="Genomic_DNA"/>
</dbReference>
<dbReference type="Gene3D" id="1.20.1700.10">
    <property type="entry name" value="AF1104-like"/>
    <property type="match status" value="1"/>
</dbReference>
<keyword evidence="10 22" id="KW-0418">Kinase</keyword>
<protein>
    <recommendedName>
        <fullName evidence="21 22">Pantothenate kinase 2</fullName>
        <ecNumber evidence="5 22">2.7.1.33</ecNumber>
    </recommendedName>
</protein>
<dbReference type="AlphaFoldDB" id="I1IS70"/>
<gene>
    <name evidence="26" type="primary">LOC100839438</name>
    <name evidence="25" type="ORF">BRADI_4g36200v3</name>
</gene>
<dbReference type="GeneID" id="100839438"/>
<evidence type="ECO:0000256" key="13">
    <source>
        <dbReference type="ARBA" id="ARBA00022993"/>
    </source>
</evidence>
<dbReference type="GO" id="GO:0005829">
    <property type="term" value="C:cytosol"/>
    <property type="evidence" value="ECO:0000318"/>
    <property type="project" value="GO_Central"/>
</dbReference>
<dbReference type="Gramene" id="KQJ91190">
    <property type="protein sequence ID" value="KQJ91190"/>
    <property type="gene ID" value="BRADI_4g36200v3"/>
</dbReference>
<keyword evidence="6" id="KW-0533">Nickel</keyword>
<sequence>MAANNSSEPPILEEEEGGGGVVKHEEAEGKGKAPASASTTMLHRSGSRPQLDLSGAAIHGTLEDRNPTILLPNQSDDISHLALDIGGSLIKLVYFSRHADQPTEDKRKISTKRRLEIFTGARRSYPVLGGRLHFVKFETGKLNECLDFISSKQLHRGGVDSPSWRSGAQPDNIVIKATGGGAYKYADLFKERLGVSLEKEDEMDCLVSGANFLLKAIRHEAFTHMDGQKEYVQIDQNDLFPYLLVNVGSGVSIIKVDGHGKFQRVSGTNVGGGTYWGLGRLMTECKSFDELLELSQRGDNSTIDMLVGDIYGGLDYSKIGLSASTIASSFGKTISDNKELSDYRPEDISLSLLRMISYNIGQISYLNALRYGLKRIFFGGFFIRGHAYTMDTISFAVHFWSKGEAKAMFLRHEGFLGALGAFMSYEKHGLDDLSAHHLVERFPMGAPYVGGKIHGPPLGDLNEKISWMEKFVQKGTQITAPVPMGAPATTGMGGFERPTSKGDILRSDASAALNVGVLHLVPSLDVFPLLEDPKTYEPNTIDLDHNEFKYWFTVLSDHLPDLVEKAVASEGGTDDAKRRGDAFAHAFSAHLARLMEEPAAYGKFGLANLLELREECLREFQFFDAYVSIKQRENEASLAVLPDLLMELDSMNEEARLLALIEGVLAANIFDWGSKACVDLYHQGTIIEIYRMSRKKMQRPWRIDDFDMFKKRMLKKDKPYKRALISVDNSGADVVLGMLPLAREFLRHGIEVVLVANSLPALNDITANELPGIVAEAAKHCGILRKAAEAGGLIVDAMAGIQDDAKDEPVSVPLMVVENGCGSPCIDFRQVSSELAAAAKDADLLILEGMGRALHTNLNARFKCDALKLAMVKNQRLAEKLFNGNIYDCICKFEPVDNSLEDLVYSGAAAPQ</sequence>
<dbReference type="PIRSF" id="PIRSF036939">
    <property type="entry name" value="PanK_long"/>
    <property type="match status" value="1"/>
</dbReference>
<evidence type="ECO:0000313" key="26">
    <source>
        <dbReference type="EnsemblPlants" id="KQJ91190"/>
    </source>
</evidence>
<dbReference type="PANTHER" id="PTHR12280">
    <property type="entry name" value="PANTOTHENATE KINASE"/>
    <property type="match status" value="1"/>
</dbReference>
<dbReference type="InterPro" id="IPR043129">
    <property type="entry name" value="ATPase_NBD"/>
</dbReference>
<evidence type="ECO:0000256" key="5">
    <source>
        <dbReference type="ARBA" id="ARBA00012102"/>
    </source>
</evidence>
<feature type="compositionally biased region" description="Basic and acidic residues" evidence="23">
    <location>
        <begin position="22"/>
        <end position="31"/>
    </location>
</feature>
<evidence type="ECO:0000256" key="16">
    <source>
        <dbReference type="ARBA" id="ARBA00029319"/>
    </source>
</evidence>
<dbReference type="Pfam" id="PF03630">
    <property type="entry name" value="Fumble"/>
    <property type="match status" value="1"/>
</dbReference>
<dbReference type="EnsemblPlants" id="KQJ91190">
    <property type="protein sequence ID" value="KQJ91190"/>
    <property type="gene ID" value="BRADI_4g36200v3"/>
</dbReference>
<dbReference type="RefSeq" id="XP_003576771.1">
    <property type="nucleotide sequence ID" value="XM_003576723.4"/>
</dbReference>
<dbReference type="Gene3D" id="3.30.420.40">
    <property type="match status" value="1"/>
</dbReference>
<comment type="catalytic activity">
    <reaction evidence="18">
        <text>(R)-pantothenate + ATP = (R)-4'-phosphopantothenate + ADP + H(+)</text>
        <dbReference type="Rhea" id="RHEA:16373"/>
        <dbReference type="ChEBI" id="CHEBI:10986"/>
        <dbReference type="ChEBI" id="CHEBI:15378"/>
        <dbReference type="ChEBI" id="CHEBI:29032"/>
        <dbReference type="ChEBI" id="CHEBI:30616"/>
        <dbReference type="ChEBI" id="CHEBI:456216"/>
        <dbReference type="EC" id="2.7.1.33"/>
    </reaction>
    <physiologicalReaction direction="left-to-right" evidence="18">
        <dbReference type="Rhea" id="RHEA:16374"/>
    </physiologicalReaction>
</comment>
<dbReference type="FunCoup" id="I1IS70">
    <property type="interactions" value="1614"/>
</dbReference>
<keyword evidence="8" id="KW-0479">Metal-binding</keyword>
<dbReference type="STRING" id="15368.I1IS70"/>
<evidence type="ECO:0000256" key="17">
    <source>
        <dbReference type="ARBA" id="ARBA00050986"/>
    </source>
</evidence>
<dbReference type="Gene3D" id="3.40.50.10880">
    <property type="entry name" value="Uncharacterised protein PF01937, DUF89, domain 3"/>
    <property type="match status" value="1"/>
</dbReference>
<comment type="cofactor">
    <cofactor evidence="1">
        <name>Mn(2+)</name>
        <dbReference type="ChEBI" id="CHEBI:29035"/>
    </cofactor>
</comment>
<dbReference type="KEGG" id="bdi:100839438"/>
<dbReference type="GO" id="GO:0005634">
    <property type="term" value="C:nucleus"/>
    <property type="evidence" value="ECO:0000318"/>
    <property type="project" value="GO_Central"/>
</dbReference>
<dbReference type="FunFam" id="3.30.420.40:FF:000442">
    <property type="entry name" value="Pantothenate kinase 1"/>
    <property type="match status" value="1"/>
</dbReference>
<evidence type="ECO:0000256" key="4">
    <source>
        <dbReference type="ARBA" id="ARBA00005538"/>
    </source>
</evidence>
<dbReference type="CDD" id="cd24123">
    <property type="entry name" value="ASKHA_NBD_PanK-II_Pank4"/>
    <property type="match status" value="1"/>
</dbReference>
<dbReference type="ExpressionAtlas" id="I1IS70">
    <property type="expression patterns" value="baseline and differential"/>
</dbReference>
<evidence type="ECO:0000256" key="6">
    <source>
        <dbReference type="ARBA" id="ARBA00022596"/>
    </source>
</evidence>
<dbReference type="GO" id="GO:0004594">
    <property type="term" value="F:pantothenate kinase activity"/>
    <property type="evidence" value="ECO:0000318"/>
    <property type="project" value="GO_Central"/>
</dbReference>
<dbReference type="OMA" id="LNEYKYW"/>
<dbReference type="GO" id="GO:0015937">
    <property type="term" value="P:coenzyme A biosynthetic process"/>
    <property type="evidence" value="ECO:0000318"/>
    <property type="project" value="GO_Central"/>
</dbReference>
<feature type="region of interest" description="Disordered" evidence="23">
    <location>
        <begin position="1"/>
        <end position="50"/>
    </location>
</feature>
<keyword evidence="27" id="KW-1185">Reference proteome</keyword>
<evidence type="ECO:0000256" key="2">
    <source>
        <dbReference type="ARBA" id="ARBA00001967"/>
    </source>
</evidence>
<evidence type="ECO:0000256" key="21">
    <source>
        <dbReference type="ARBA" id="ARBA00068274"/>
    </source>
</evidence>
<comment type="similarity">
    <text evidence="22">Belongs to the type II pantothenate kinase family.</text>
</comment>
<dbReference type="Gene3D" id="3.30.420.510">
    <property type="match status" value="1"/>
</dbReference>
<dbReference type="GO" id="GO:0005524">
    <property type="term" value="F:ATP binding"/>
    <property type="evidence" value="ECO:0007669"/>
    <property type="project" value="UniProtKB-UniRule"/>
</dbReference>
<evidence type="ECO:0000259" key="24">
    <source>
        <dbReference type="Pfam" id="PF01937"/>
    </source>
</evidence>
<evidence type="ECO:0000256" key="3">
    <source>
        <dbReference type="ARBA" id="ARBA00005225"/>
    </source>
</evidence>
<dbReference type="FunFam" id="3.30.420.510:FF:000003">
    <property type="entry name" value="Pantothenate kinase 2"/>
    <property type="match status" value="1"/>
</dbReference>
<evidence type="ECO:0000256" key="14">
    <source>
        <dbReference type="ARBA" id="ARBA00023211"/>
    </source>
</evidence>
<reference evidence="26" key="3">
    <citation type="submission" date="2018-08" db="UniProtKB">
        <authorList>
            <consortium name="EnsemblPlants"/>
        </authorList>
    </citation>
    <scope>IDENTIFICATION</scope>
    <source>
        <strain evidence="26">cv. Bd21</strain>
    </source>
</reference>
<dbReference type="OrthoDB" id="498611at2759"/>
<evidence type="ECO:0000256" key="8">
    <source>
        <dbReference type="ARBA" id="ARBA00022723"/>
    </source>
</evidence>
<evidence type="ECO:0000256" key="23">
    <source>
        <dbReference type="SAM" id="MobiDB-lite"/>
    </source>
</evidence>
<reference evidence="25 26" key="1">
    <citation type="journal article" date="2010" name="Nature">
        <title>Genome sequencing and analysis of the model grass Brachypodium distachyon.</title>
        <authorList>
            <consortium name="International Brachypodium Initiative"/>
        </authorList>
    </citation>
    <scope>NUCLEOTIDE SEQUENCE [LARGE SCALE GENOMIC DNA]</scope>
    <source>
        <strain evidence="25 26">Bd21</strain>
    </source>
</reference>
<dbReference type="NCBIfam" id="TIGR00555">
    <property type="entry name" value="panK_eukar"/>
    <property type="match status" value="1"/>
</dbReference>